<comment type="similarity">
    <text evidence="2">Belongs to the glycosyltransferase 48 family.</text>
</comment>
<evidence type="ECO:0000256" key="4">
    <source>
        <dbReference type="ARBA" id="ARBA00022475"/>
    </source>
</evidence>
<keyword evidence="9 15" id="KW-1133">Transmembrane helix</keyword>
<reference evidence="17" key="1">
    <citation type="journal article" date="2016" name="Nat. Genet.">
        <title>A high-quality carrot genome assembly provides new insights into carotenoid accumulation and asterid genome evolution.</title>
        <authorList>
            <person name="Iorizzo M."/>
            <person name="Ellison S."/>
            <person name="Senalik D."/>
            <person name="Zeng P."/>
            <person name="Satapoomin P."/>
            <person name="Huang J."/>
            <person name="Bowman M."/>
            <person name="Iovene M."/>
            <person name="Sanseverino W."/>
            <person name="Cavagnaro P."/>
            <person name="Yildiz M."/>
            <person name="Macko-Podgorni A."/>
            <person name="Moranska E."/>
            <person name="Grzebelus E."/>
            <person name="Grzebelus D."/>
            <person name="Ashrafi H."/>
            <person name="Zheng Z."/>
            <person name="Cheng S."/>
            <person name="Spooner D."/>
            <person name="Van Deynze A."/>
            <person name="Simon P."/>
        </authorList>
    </citation>
    <scope>NUCLEOTIDE SEQUENCE [LARGE SCALE GENOMIC DNA]</scope>
    <source>
        <tissue evidence="17">Leaf</tissue>
    </source>
</reference>
<dbReference type="Pfam" id="PF04652">
    <property type="entry name" value="Vta1"/>
    <property type="match status" value="1"/>
</dbReference>
<accession>A0A165WMY6</accession>
<comment type="caution">
    <text evidence="17">The sequence shown here is derived from an EMBL/GenBank/DDBJ whole genome shotgun (WGS) entry which is preliminary data.</text>
</comment>
<evidence type="ECO:0000256" key="9">
    <source>
        <dbReference type="ARBA" id="ARBA00022989"/>
    </source>
</evidence>
<evidence type="ECO:0000256" key="12">
    <source>
        <dbReference type="ARBA" id="ARBA00032165"/>
    </source>
</evidence>
<evidence type="ECO:0000256" key="15">
    <source>
        <dbReference type="SAM" id="Phobius"/>
    </source>
</evidence>
<dbReference type="SMART" id="SM01205">
    <property type="entry name" value="FKS1_dom1"/>
    <property type="match status" value="1"/>
</dbReference>
<feature type="transmembrane region" description="Helical" evidence="15">
    <location>
        <begin position="482"/>
        <end position="502"/>
    </location>
</feature>
<dbReference type="GO" id="GO:0008360">
    <property type="term" value="P:regulation of cell shape"/>
    <property type="evidence" value="ECO:0007669"/>
    <property type="project" value="UniProtKB-KW"/>
</dbReference>
<dbReference type="FunFam" id="1.25.40.270:FF:000002">
    <property type="entry name" value="callose synthase 3"/>
    <property type="match status" value="1"/>
</dbReference>
<dbReference type="Pfam" id="PF14288">
    <property type="entry name" value="FKS1_dom1"/>
    <property type="match status" value="1"/>
</dbReference>
<dbReference type="Gene3D" id="1.25.40.270">
    <property type="entry name" value="Vacuolar protein sorting-associated protein vta1"/>
    <property type="match status" value="1"/>
</dbReference>
<sequence>MAYNRRGSDQQQQQPPPPRRGLLRTQTAGNLGETMMDSEVVPSSLVEIAPILRVANEVEPSNPRVAYLCRFYAFEKAHKLDPTSSGRGVRQFKTALLQRLEREDKATIVGRKKSDAREMQNFYQHYYAKYIEALQNATDKADRTRLTKAYQTAAVLFDVLKAVNLTESVDMADEIIEAHNKVAEKAEIYVPYNILPLDSESKNQAIMRYTEIQAAVQALRNTRGLPWSKGKKKKEDEDILDWLQAMFGFQKDNVSNQREHLILLLANVHIRQLPKPEQQPVLDDRALTEVMKKLFKNYKGWCKYLGRKSSLWLPNIQQDVQQRKLLYIGLYLLIWGEAANLRFMPECLCYIYHHMAFELYGMLAGNVSQMTGEHVKPAYGGDDEAFLRKVVTPIYNTIAEEARGSREEKSKHSRWRNYDDLNEYFWSVDCFKLSWPMRADADFFCQPIGHLSIQKNNAMIIMAWSESGQPTSIFEDDGFKKVLSLFITAAILKFAQAVLDIIMSWKALHSMSAHVKLRYILKAVFAAVWMIVLPVTYAYSWSNTTGLAQTIRSWFGNGQSSPSLFVMAVLLYLFPNMLSTLLFVFPFIRLRLEKSNNMIVSLIMWWSQIKPLVGPTKAIMKVHVRNYQWHEFFPQAKNNIGVVISLWAPIILVR</sequence>
<feature type="region of interest" description="Disordered" evidence="14">
    <location>
        <begin position="1"/>
        <end position="23"/>
    </location>
</feature>
<keyword evidence="4" id="KW-1003">Cell membrane</keyword>
<dbReference type="PANTHER" id="PTHR12741:SF48">
    <property type="entry name" value="1,3-BETA-GLUCAN SYNTHASE COMPONENT FKS1-RELATED"/>
    <property type="match status" value="1"/>
</dbReference>
<evidence type="ECO:0000256" key="1">
    <source>
        <dbReference type="ARBA" id="ARBA00004651"/>
    </source>
</evidence>
<feature type="domain" description="1,3-beta-glucan synthase component FKS1-like" evidence="16">
    <location>
        <begin position="322"/>
        <end position="438"/>
    </location>
</feature>
<dbReference type="OMA" id="KAPYSNW"/>
<keyword evidence="8" id="KW-0133">Cell shape</keyword>
<evidence type="ECO:0000313" key="17">
    <source>
        <dbReference type="EMBL" id="KZM97518.1"/>
    </source>
</evidence>
<comment type="catalytic activity">
    <reaction evidence="13">
        <text>[(1-&gt;3)-beta-D-glucosyl](n) + UDP-alpha-D-glucose = [(1-&gt;3)-beta-D-glucosyl](n+1) + UDP + H(+)</text>
        <dbReference type="Rhea" id="RHEA:21476"/>
        <dbReference type="Rhea" id="RHEA-COMP:11146"/>
        <dbReference type="Rhea" id="RHEA-COMP:14303"/>
        <dbReference type="ChEBI" id="CHEBI:15378"/>
        <dbReference type="ChEBI" id="CHEBI:37671"/>
        <dbReference type="ChEBI" id="CHEBI:58223"/>
        <dbReference type="ChEBI" id="CHEBI:58885"/>
        <dbReference type="EC" id="2.4.1.34"/>
    </reaction>
</comment>
<name>A0A165WMY6_DAUCS</name>
<dbReference type="PANTHER" id="PTHR12741">
    <property type="entry name" value="LYST-INTERACTING PROTEIN LIP5 DOPAMINE RESPONSIVE PROTEIN DRG-1"/>
    <property type="match status" value="1"/>
</dbReference>
<proteinExistence type="inferred from homology"/>
<keyword evidence="11" id="KW-0961">Cell wall biogenesis/degradation</keyword>
<evidence type="ECO:0000256" key="6">
    <source>
        <dbReference type="ARBA" id="ARBA00022679"/>
    </source>
</evidence>
<organism evidence="17">
    <name type="scientific">Daucus carota subsp. sativus</name>
    <name type="common">Carrot</name>
    <dbReference type="NCBI Taxonomy" id="79200"/>
    <lineage>
        <taxon>Eukaryota</taxon>
        <taxon>Viridiplantae</taxon>
        <taxon>Streptophyta</taxon>
        <taxon>Embryophyta</taxon>
        <taxon>Tracheophyta</taxon>
        <taxon>Spermatophyta</taxon>
        <taxon>Magnoliopsida</taxon>
        <taxon>eudicotyledons</taxon>
        <taxon>Gunneridae</taxon>
        <taxon>Pentapetalae</taxon>
        <taxon>asterids</taxon>
        <taxon>campanulids</taxon>
        <taxon>Apiales</taxon>
        <taxon>Apiaceae</taxon>
        <taxon>Apioideae</taxon>
        <taxon>Scandiceae</taxon>
        <taxon>Daucinae</taxon>
        <taxon>Daucus</taxon>
        <taxon>Daucus sect. Daucus</taxon>
    </lineage>
</organism>
<evidence type="ECO:0000256" key="8">
    <source>
        <dbReference type="ARBA" id="ARBA00022960"/>
    </source>
</evidence>
<keyword evidence="6" id="KW-0808">Transferase</keyword>
<dbReference type="GO" id="GO:0071555">
    <property type="term" value="P:cell wall organization"/>
    <property type="evidence" value="ECO:0007669"/>
    <property type="project" value="UniProtKB-KW"/>
</dbReference>
<dbReference type="AlphaFoldDB" id="A0A165WMY6"/>
<dbReference type="STRING" id="79200.A0A165WMY6"/>
<evidence type="ECO:0000256" key="7">
    <source>
        <dbReference type="ARBA" id="ARBA00022692"/>
    </source>
</evidence>
<dbReference type="EMBL" id="LNRQ01000004">
    <property type="protein sequence ID" value="KZM97518.1"/>
    <property type="molecule type" value="Genomic_DNA"/>
</dbReference>
<evidence type="ECO:0000256" key="11">
    <source>
        <dbReference type="ARBA" id="ARBA00023316"/>
    </source>
</evidence>
<dbReference type="GO" id="GO:0003843">
    <property type="term" value="F:1,3-beta-D-glucan synthase activity"/>
    <property type="evidence" value="ECO:0007669"/>
    <property type="project" value="UniProtKB-EC"/>
</dbReference>
<comment type="subcellular location">
    <subcellularLocation>
        <location evidence="1">Cell membrane</location>
        <topology evidence="1">Multi-pass membrane protein</topology>
    </subcellularLocation>
</comment>
<dbReference type="EC" id="2.4.1.34" evidence="3"/>
<feature type="transmembrane region" description="Helical" evidence="15">
    <location>
        <begin position="523"/>
        <end position="542"/>
    </location>
</feature>
<dbReference type="GO" id="GO:0005886">
    <property type="term" value="C:plasma membrane"/>
    <property type="evidence" value="ECO:0007669"/>
    <property type="project" value="UniProtKB-SubCell"/>
</dbReference>
<evidence type="ECO:0000256" key="3">
    <source>
        <dbReference type="ARBA" id="ARBA00012589"/>
    </source>
</evidence>
<keyword evidence="7 15" id="KW-0812">Transmembrane</keyword>
<protein>
    <recommendedName>
        <fullName evidence="12">1,3-beta-glucan synthase</fullName>
        <ecNumber evidence="3">2.4.1.34</ecNumber>
    </recommendedName>
    <alternativeName>
        <fullName evidence="12">1,3-beta-glucan synthase</fullName>
    </alternativeName>
</protein>
<keyword evidence="10 15" id="KW-0472">Membrane</keyword>
<keyword evidence="5" id="KW-0328">Glycosyltransferase</keyword>
<feature type="transmembrane region" description="Helical" evidence="15">
    <location>
        <begin position="562"/>
        <end position="588"/>
    </location>
</feature>
<dbReference type="Gramene" id="KZM97518">
    <property type="protein sequence ID" value="KZM97518"/>
    <property type="gene ID" value="DCAR_015120"/>
</dbReference>
<dbReference type="InterPro" id="IPR039431">
    <property type="entry name" value="Vta1/CALS_N"/>
</dbReference>
<dbReference type="InterPro" id="IPR026899">
    <property type="entry name" value="FKS1-like_dom1"/>
</dbReference>
<evidence type="ECO:0000256" key="13">
    <source>
        <dbReference type="ARBA" id="ARBA00047777"/>
    </source>
</evidence>
<evidence type="ECO:0000256" key="2">
    <source>
        <dbReference type="ARBA" id="ARBA00009040"/>
    </source>
</evidence>
<evidence type="ECO:0000259" key="16">
    <source>
        <dbReference type="SMART" id="SM01205"/>
    </source>
</evidence>
<dbReference type="InterPro" id="IPR023175">
    <property type="entry name" value="Vta1/CALS_N_sf"/>
</dbReference>
<evidence type="ECO:0000256" key="14">
    <source>
        <dbReference type="SAM" id="MobiDB-lite"/>
    </source>
</evidence>
<evidence type="ECO:0000256" key="5">
    <source>
        <dbReference type="ARBA" id="ARBA00022676"/>
    </source>
</evidence>
<evidence type="ECO:0000256" key="10">
    <source>
        <dbReference type="ARBA" id="ARBA00023136"/>
    </source>
</evidence>
<gene>
    <name evidence="17" type="ORF">DCAR_015120</name>
</gene>